<organism evidence="15">
    <name type="scientific">Solibacter usitatus (strain Ellin6076)</name>
    <dbReference type="NCBI Taxonomy" id="234267"/>
    <lineage>
        <taxon>Bacteria</taxon>
        <taxon>Pseudomonadati</taxon>
        <taxon>Acidobacteriota</taxon>
        <taxon>Terriglobia</taxon>
        <taxon>Bryobacterales</taxon>
        <taxon>Solibacteraceae</taxon>
        <taxon>Candidatus Solibacter</taxon>
    </lineage>
</organism>
<dbReference type="AlphaFoldDB" id="Q02B24"/>
<comment type="similarity">
    <text evidence="2 13">Belongs to the thiolase-like superfamily. Beta-ketoacyl-ACP synthases family.</text>
</comment>
<evidence type="ECO:0000259" key="14">
    <source>
        <dbReference type="PROSITE" id="PS52004"/>
    </source>
</evidence>
<evidence type="ECO:0000256" key="7">
    <source>
        <dbReference type="ARBA" id="ARBA00022692"/>
    </source>
</evidence>
<keyword evidence="7" id="KW-0812">Transmembrane</keyword>
<evidence type="ECO:0000256" key="3">
    <source>
        <dbReference type="ARBA" id="ARBA00022458"/>
    </source>
</evidence>
<dbReference type="InterPro" id="IPR020841">
    <property type="entry name" value="PKS_Beta-ketoAc_synthase_dom"/>
</dbReference>
<evidence type="ECO:0000256" key="12">
    <source>
        <dbReference type="ARBA" id="ARBA00041756"/>
    </source>
</evidence>
<evidence type="ECO:0000256" key="10">
    <source>
        <dbReference type="ARBA" id="ARBA00037576"/>
    </source>
</evidence>
<keyword evidence="15" id="KW-0012">Acyltransferase</keyword>
<evidence type="ECO:0000256" key="5">
    <source>
        <dbReference type="ARBA" id="ARBA00022519"/>
    </source>
</evidence>
<dbReference type="KEGG" id="sus:Acid_0743"/>
<evidence type="ECO:0000313" key="15">
    <source>
        <dbReference type="EMBL" id="ABJ81742.1"/>
    </source>
</evidence>
<dbReference type="eggNOG" id="COG0304">
    <property type="taxonomic scope" value="Bacteria"/>
</dbReference>
<reference evidence="15" key="1">
    <citation type="submission" date="2006-10" db="EMBL/GenBank/DDBJ databases">
        <title>Complete sequence of Solibacter usitatus Ellin6076.</title>
        <authorList>
            <consortium name="US DOE Joint Genome Institute"/>
            <person name="Copeland A."/>
            <person name="Lucas S."/>
            <person name="Lapidus A."/>
            <person name="Barry K."/>
            <person name="Detter J.C."/>
            <person name="Glavina del Rio T."/>
            <person name="Hammon N."/>
            <person name="Israni S."/>
            <person name="Dalin E."/>
            <person name="Tice H."/>
            <person name="Pitluck S."/>
            <person name="Thompson L.S."/>
            <person name="Brettin T."/>
            <person name="Bruce D."/>
            <person name="Han C."/>
            <person name="Tapia R."/>
            <person name="Gilna P."/>
            <person name="Schmutz J."/>
            <person name="Larimer F."/>
            <person name="Land M."/>
            <person name="Hauser L."/>
            <person name="Kyrpides N."/>
            <person name="Mikhailova N."/>
            <person name="Janssen P.H."/>
            <person name="Kuske C.R."/>
            <person name="Richardson P."/>
        </authorList>
    </citation>
    <scope>NUCLEOTIDE SEQUENCE</scope>
    <source>
        <strain evidence="15">Ellin6076</strain>
    </source>
</reference>
<dbReference type="InterPro" id="IPR016039">
    <property type="entry name" value="Thiolase-like"/>
</dbReference>
<dbReference type="GO" id="GO:0004315">
    <property type="term" value="F:3-oxoacyl-[acyl-carrier-protein] synthase activity"/>
    <property type="evidence" value="ECO:0007669"/>
    <property type="project" value="InterPro"/>
</dbReference>
<dbReference type="NCBIfam" id="NF005589">
    <property type="entry name" value="PRK07314.1"/>
    <property type="match status" value="1"/>
</dbReference>
<dbReference type="Pfam" id="PF02801">
    <property type="entry name" value="Ketoacyl-synt_C"/>
    <property type="match status" value="1"/>
</dbReference>
<dbReference type="PANTHER" id="PTHR11712:SF352">
    <property type="entry name" value="3-OXOACYL-[ACYL-CARRIER-PROTEIN] SYNTHASE"/>
    <property type="match status" value="1"/>
</dbReference>
<keyword evidence="6 13" id="KW-0808">Transferase</keyword>
<dbReference type="EMBL" id="CP000473">
    <property type="protein sequence ID" value="ABJ81742.1"/>
    <property type="molecule type" value="Genomic_DNA"/>
</dbReference>
<dbReference type="PROSITE" id="PS52004">
    <property type="entry name" value="KS3_2"/>
    <property type="match status" value="1"/>
</dbReference>
<dbReference type="Gene3D" id="3.40.47.10">
    <property type="match status" value="2"/>
</dbReference>
<dbReference type="CDD" id="cd00834">
    <property type="entry name" value="KAS_I_II"/>
    <property type="match status" value="1"/>
</dbReference>
<evidence type="ECO:0000256" key="4">
    <source>
        <dbReference type="ARBA" id="ARBA00022475"/>
    </source>
</evidence>
<comment type="function">
    <text evidence="10">Proposed to synthesize NOD factor fatty acyl chain. Involved in the synthesis of a highly unsaturated fatty acid moiety, which forms part of a lipo-oligosaccharide that is responsible for host specificity.</text>
</comment>
<evidence type="ECO:0000256" key="11">
    <source>
        <dbReference type="ARBA" id="ARBA00039445"/>
    </source>
</evidence>
<proteinExistence type="inferred from homology"/>
<dbReference type="PANTHER" id="PTHR11712">
    <property type="entry name" value="POLYKETIDE SYNTHASE-RELATED"/>
    <property type="match status" value="1"/>
</dbReference>
<accession>Q02B24</accession>
<dbReference type="Pfam" id="PF00109">
    <property type="entry name" value="ketoacyl-synt"/>
    <property type="match status" value="1"/>
</dbReference>
<evidence type="ECO:0000256" key="13">
    <source>
        <dbReference type="RuleBase" id="RU003694"/>
    </source>
</evidence>
<dbReference type="InterPro" id="IPR014031">
    <property type="entry name" value="Ketoacyl_synth_C"/>
</dbReference>
<evidence type="ECO:0000256" key="1">
    <source>
        <dbReference type="ARBA" id="ARBA00004533"/>
    </source>
</evidence>
<dbReference type="PROSITE" id="PS00606">
    <property type="entry name" value="KS3_1"/>
    <property type="match status" value="1"/>
</dbReference>
<keyword evidence="4" id="KW-1003">Cell membrane</keyword>
<name>Q02B24_SOLUE</name>
<dbReference type="GO" id="GO:0006633">
    <property type="term" value="P:fatty acid biosynthetic process"/>
    <property type="evidence" value="ECO:0007669"/>
    <property type="project" value="InterPro"/>
</dbReference>
<comment type="subcellular location">
    <subcellularLocation>
        <location evidence="1">Cell inner membrane</location>
    </subcellularLocation>
</comment>
<dbReference type="OrthoDB" id="9808669at2"/>
<keyword evidence="8" id="KW-1133">Transmembrane helix</keyword>
<dbReference type="SMART" id="SM00825">
    <property type="entry name" value="PKS_KS"/>
    <property type="match status" value="1"/>
</dbReference>
<keyword evidence="9" id="KW-0472">Membrane</keyword>
<evidence type="ECO:0000256" key="6">
    <source>
        <dbReference type="ARBA" id="ARBA00022679"/>
    </source>
</evidence>
<dbReference type="FunFam" id="3.40.47.10:FF:000029">
    <property type="entry name" value="3-oxoacyl-[acyl-carrier-protein] synthase 1"/>
    <property type="match status" value="1"/>
</dbReference>
<keyword evidence="5" id="KW-0997">Cell inner membrane</keyword>
<dbReference type="GO" id="GO:0005886">
    <property type="term" value="C:plasma membrane"/>
    <property type="evidence" value="ECO:0007669"/>
    <property type="project" value="UniProtKB-SubCell"/>
</dbReference>
<dbReference type="InterPro" id="IPR014030">
    <property type="entry name" value="Ketoacyl_synth_N"/>
</dbReference>
<dbReference type="STRING" id="234267.Acid_0743"/>
<feature type="domain" description="Ketosynthase family 3 (KS3)" evidence="14">
    <location>
        <begin position="1"/>
        <end position="401"/>
    </location>
</feature>
<dbReference type="InterPro" id="IPR000794">
    <property type="entry name" value="Beta-ketoacyl_synthase"/>
</dbReference>
<sequence>MRRVAITGMGAISALGPTSREFSEALLAGRCGIAPIQSADMSQVRFQNGAEVKQYSHTPYFDDRRADFMDRFAQFAVIAAREAVESAHIQWTPELQEIAAIITGSCVGGQATEDLGFVEIYKNAHNRVHPLTIPKTMANAGASHISIEFGIKGPAYTISTACSSAGHAIGQAYQMVRNGDTDLALTGGSEAPFSVGILKAWEAMRVVSPETCRPFSKDRRGMILGEGSAMFVLEPLEAAQARGAHIFGELVGFGMSADACHITQPSKEGAARAMRAALRSAGLAPEQIGYINAHGTATPANDPTETAAIRDVFGAHAGKLAISSTKSMHGHALGAAAALECLATAIALSSGVLPPTVNYSQPDPECDLDVIPNVARKQQVEYALSNSFAFGGLNAVLVLRAV</sequence>
<evidence type="ECO:0000256" key="8">
    <source>
        <dbReference type="ARBA" id="ARBA00022989"/>
    </source>
</evidence>
<protein>
    <recommendedName>
        <fullName evidence="11">Nodulation protein E</fullName>
    </recommendedName>
    <alternativeName>
        <fullName evidence="12">Host-specificity of nodulation protein B</fullName>
    </alternativeName>
</protein>
<dbReference type="InterPro" id="IPR018201">
    <property type="entry name" value="Ketoacyl_synth_AS"/>
</dbReference>
<dbReference type="SUPFAM" id="SSF53901">
    <property type="entry name" value="Thiolase-like"/>
    <property type="match status" value="2"/>
</dbReference>
<gene>
    <name evidence="15" type="ordered locus">Acid_0743</name>
</gene>
<dbReference type="HOGENOM" id="CLU_000022_69_2_0"/>
<evidence type="ECO:0000256" key="2">
    <source>
        <dbReference type="ARBA" id="ARBA00008467"/>
    </source>
</evidence>
<evidence type="ECO:0000256" key="9">
    <source>
        <dbReference type="ARBA" id="ARBA00023136"/>
    </source>
</evidence>
<dbReference type="InParanoid" id="Q02B24"/>
<keyword evidence="3" id="KW-0536">Nodulation</keyword>